<keyword evidence="2" id="KW-0812">Transmembrane</keyword>
<keyword evidence="4" id="KW-1185">Reference proteome</keyword>
<reference evidence="3 4" key="1">
    <citation type="submission" date="2021-03" db="EMBL/GenBank/DDBJ databases">
        <authorList>
            <person name="Lee D.-H."/>
        </authorList>
    </citation>
    <scope>NUCLEOTIDE SEQUENCE [LARGE SCALE GENOMIC DNA]</scope>
    <source>
        <strain evidence="3 4">MMS20-R2-23</strain>
    </source>
</reference>
<dbReference type="Proteomes" id="UP000671399">
    <property type="component" value="Unassembled WGS sequence"/>
</dbReference>
<sequence>MNDTRTTNPNAGPTAAAATSRDHSGLVLAGGLVASAVVLLLFTGFAFRRRGRARHALPA</sequence>
<accession>A0ABS3VI50</accession>
<name>A0ABS3VI50_9ACTN</name>
<evidence type="ECO:0008006" key="5">
    <source>
        <dbReference type="Google" id="ProtNLM"/>
    </source>
</evidence>
<feature type="transmembrane region" description="Helical" evidence="2">
    <location>
        <begin position="26"/>
        <end position="47"/>
    </location>
</feature>
<comment type="caution">
    <text evidence="3">The sequence shown here is derived from an EMBL/GenBank/DDBJ whole genome shotgun (WGS) entry which is preliminary data.</text>
</comment>
<organism evidence="3 4">
    <name type="scientific">Micromonospora antibiotica</name>
    <dbReference type="NCBI Taxonomy" id="2807623"/>
    <lineage>
        <taxon>Bacteria</taxon>
        <taxon>Bacillati</taxon>
        <taxon>Actinomycetota</taxon>
        <taxon>Actinomycetes</taxon>
        <taxon>Micromonosporales</taxon>
        <taxon>Micromonosporaceae</taxon>
        <taxon>Micromonospora</taxon>
    </lineage>
</organism>
<protein>
    <recommendedName>
        <fullName evidence="5">LPXTG cell wall anchor domain-containing protein</fullName>
    </recommendedName>
</protein>
<keyword evidence="2" id="KW-0472">Membrane</keyword>
<gene>
    <name evidence="3" type="ORF">JQN83_31705</name>
</gene>
<evidence type="ECO:0000313" key="4">
    <source>
        <dbReference type="Proteomes" id="UP000671399"/>
    </source>
</evidence>
<evidence type="ECO:0000256" key="1">
    <source>
        <dbReference type="SAM" id="MobiDB-lite"/>
    </source>
</evidence>
<dbReference type="EMBL" id="JAGFWR010000039">
    <property type="protein sequence ID" value="MBO4165328.1"/>
    <property type="molecule type" value="Genomic_DNA"/>
</dbReference>
<evidence type="ECO:0000313" key="3">
    <source>
        <dbReference type="EMBL" id="MBO4165328.1"/>
    </source>
</evidence>
<dbReference type="RefSeq" id="WP_208570830.1">
    <property type="nucleotide sequence ID" value="NZ_JAGFWR010000039.1"/>
</dbReference>
<feature type="region of interest" description="Disordered" evidence="1">
    <location>
        <begin position="1"/>
        <end position="20"/>
    </location>
</feature>
<evidence type="ECO:0000256" key="2">
    <source>
        <dbReference type="SAM" id="Phobius"/>
    </source>
</evidence>
<proteinExistence type="predicted"/>
<keyword evidence="2" id="KW-1133">Transmembrane helix</keyword>